<dbReference type="AlphaFoldDB" id="A0A3N0Z3I4"/>
<organism evidence="2 3">
    <name type="scientific">Anabarilius grahami</name>
    <name type="common">Kanglang fish</name>
    <name type="synonym">Barilius grahami</name>
    <dbReference type="NCBI Taxonomy" id="495550"/>
    <lineage>
        <taxon>Eukaryota</taxon>
        <taxon>Metazoa</taxon>
        <taxon>Chordata</taxon>
        <taxon>Craniata</taxon>
        <taxon>Vertebrata</taxon>
        <taxon>Euteleostomi</taxon>
        <taxon>Actinopterygii</taxon>
        <taxon>Neopterygii</taxon>
        <taxon>Teleostei</taxon>
        <taxon>Ostariophysi</taxon>
        <taxon>Cypriniformes</taxon>
        <taxon>Xenocyprididae</taxon>
        <taxon>Xenocypridinae</taxon>
        <taxon>Xenocypridinae incertae sedis</taxon>
        <taxon>Anabarilius</taxon>
    </lineage>
</organism>
<comment type="caution">
    <text evidence="2">The sequence shown here is derived from an EMBL/GenBank/DDBJ whole genome shotgun (WGS) entry which is preliminary data.</text>
</comment>
<accession>A0A3N0Z3I4</accession>
<reference evidence="2 3" key="1">
    <citation type="submission" date="2018-10" db="EMBL/GenBank/DDBJ databases">
        <title>Genome assembly for a Yunnan-Guizhou Plateau 3E fish, Anabarilius grahami (Regan), and its evolutionary and genetic applications.</title>
        <authorList>
            <person name="Jiang W."/>
        </authorList>
    </citation>
    <scope>NUCLEOTIDE SEQUENCE [LARGE SCALE GENOMIC DNA]</scope>
    <source>
        <strain evidence="2">AG-KIZ</strain>
        <tissue evidence="2">Muscle</tissue>
    </source>
</reference>
<keyword evidence="1" id="KW-0732">Signal</keyword>
<keyword evidence="3" id="KW-1185">Reference proteome</keyword>
<gene>
    <name evidence="2" type="ORF">DPX16_2309</name>
</gene>
<feature type="chain" id="PRO_5018065489" description="Secreted protein" evidence="1">
    <location>
        <begin position="25"/>
        <end position="131"/>
    </location>
</feature>
<feature type="signal peptide" evidence="1">
    <location>
        <begin position="1"/>
        <end position="24"/>
    </location>
</feature>
<name>A0A3N0Z3I4_ANAGA</name>
<evidence type="ECO:0000313" key="2">
    <source>
        <dbReference type="EMBL" id="ROL52803.1"/>
    </source>
</evidence>
<dbReference type="Proteomes" id="UP000281406">
    <property type="component" value="Unassembled WGS sequence"/>
</dbReference>
<sequence>MSALCTLLSVLFPALLYLLQTVHGEYGAQAQWKSFSKCVWKVPSQKNSFILVRLDSVLPVYNKLTVRRPLLLSLPLRTLCVHWAVWHRLAQIRGPEIKSHFQRCGSAALHTDVLAFPLFSGACETCSLISM</sequence>
<evidence type="ECO:0000313" key="3">
    <source>
        <dbReference type="Proteomes" id="UP000281406"/>
    </source>
</evidence>
<protein>
    <recommendedName>
        <fullName evidence="4">Secreted protein</fullName>
    </recommendedName>
</protein>
<proteinExistence type="predicted"/>
<evidence type="ECO:0000256" key="1">
    <source>
        <dbReference type="SAM" id="SignalP"/>
    </source>
</evidence>
<evidence type="ECO:0008006" key="4">
    <source>
        <dbReference type="Google" id="ProtNLM"/>
    </source>
</evidence>
<dbReference type="EMBL" id="RJVU01014544">
    <property type="protein sequence ID" value="ROL52803.1"/>
    <property type="molecule type" value="Genomic_DNA"/>
</dbReference>